<evidence type="ECO:0008006" key="5">
    <source>
        <dbReference type="Google" id="ProtNLM"/>
    </source>
</evidence>
<proteinExistence type="predicted"/>
<dbReference type="Proteomes" id="UP000198688">
    <property type="component" value="Chromosome I"/>
</dbReference>
<dbReference type="AlphaFoldDB" id="A0A1H1R4L2"/>
<keyword evidence="2" id="KW-0732">Signal</keyword>
<keyword evidence="1" id="KW-0472">Membrane</keyword>
<keyword evidence="4" id="KW-1185">Reference proteome</keyword>
<keyword evidence="1" id="KW-0812">Transmembrane</keyword>
<dbReference type="STRING" id="113562.SAMN04489716_0494"/>
<evidence type="ECO:0000313" key="4">
    <source>
        <dbReference type="Proteomes" id="UP000198688"/>
    </source>
</evidence>
<keyword evidence="1" id="KW-1133">Transmembrane helix</keyword>
<feature type="transmembrane region" description="Helical" evidence="1">
    <location>
        <begin position="59"/>
        <end position="76"/>
    </location>
</feature>
<accession>A0A1H1R4L2</accession>
<feature type="transmembrane region" description="Helical" evidence="1">
    <location>
        <begin position="83"/>
        <end position="116"/>
    </location>
</feature>
<sequence>MRKRWFVAALLLSLGTALALLFLPTVAVNEAYGPAGSGQSGQVVVTDRMASLWDSRPEVAFALAVPVLACALPLLVRPRHRRAAAGLSITALTVFVLLGLLSVGLFFLPGVILMAIGAVRFRPRDS</sequence>
<dbReference type="EMBL" id="LT629758">
    <property type="protein sequence ID" value="SDS30697.1"/>
    <property type="molecule type" value="Genomic_DNA"/>
</dbReference>
<feature type="chain" id="PRO_5038872797" description="DUF4064 domain-containing protein" evidence="2">
    <location>
        <begin position="20"/>
        <end position="126"/>
    </location>
</feature>
<evidence type="ECO:0000256" key="1">
    <source>
        <dbReference type="SAM" id="Phobius"/>
    </source>
</evidence>
<reference evidence="3 4" key="1">
    <citation type="submission" date="2016-10" db="EMBL/GenBank/DDBJ databases">
        <authorList>
            <person name="de Groot N.N."/>
        </authorList>
    </citation>
    <scope>NUCLEOTIDE SEQUENCE [LARGE SCALE GENOMIC DNA]</scope>
    <source>
        <strain evidence="3 4">DSM 43941</strain>
    </source>
</reference>
<gene>
    <name evidence="3" type="ORF">SAMN04489716_0494</name>
</gene>
<organism evidence="3 4">
    <name type="scientific">Actinoplanes derwentensis</name>
    <dbReference type="NCBI Taxonomy" id="113562"/>
    <lineage>
        <taxon>Bacteria</taxon>
        <taxon>Bacillati</taxon>
        <taxon>Actinomycetota</taxon>
        <taxon>Actinomycetes</taxon>
        <taxon>Micromonosporales</taxon>
        <taxon>Micromonosporaceae</taxon>
        <taxon>Actinoplanes</taxon>
    </lineage>
</organism>
<feature type="signal peptide" evidence="2">
    <location>
        <begin position="1"/>
        <end position="19"/>
    </location>
</feature>
<evidence type="ECO:0000256" key="2">
    <source>
        <dbReference type="SAM" id="SignalP"/>
    </source>
</evidence>
<name>A0A1H1R4L2_9ACTN</name>
<dbReference type="RefSeq" id="WP_092541198.1">
    <property type="nucleotide sequence ID" value="NZ_BOMJ01000052.1"/>
</dbReference>
<protein>
    <recommendedName>
        <fullName evidence="5">DUF4064 domain-containing protein</fullName>
    </recommendedName>
</protein>
<evidence type="ECO:0000313" key="3">
    <source>
        <dbReference type="EMBL" id="SDS30697.1"/>
    </source>
</evidence>